<feature type="domain" description="SGNH hydrolase-type esterase" evidence="1">
    <location>
        <begin position="220"/>
        <end position="398"/>
    </location>
</feature>
<accession>A0ABV2T6C5</accession>
<dbReference type="SUPFAM" id="SSF52266">
    <property type="entry name" value="SGNH hydrolase"/>
    <property type="match status" value="1"/>
</dbReference>
<sequence length="429" mass="47807">MNIGRWDNHKAKYIWSIVILLMSSTGSFAQKALPGRNHIQQDTALYHFFGQLDKADSTVVSILHLGDSHVQAGVFPGTTGTYLQQDFGNAGRGWVFPYNLGNTNGPADYRWNSATRWQAARIVDRYKSDLLGPGAIVITSSYASPALAYMDKSEDSSDNDVLQAQLLYDAGTDNCTVTAPDATVTITGNPFPEATSTLKMATLDFAQPSRSFQVRWEGKGPAPFRFYGAVLKNGHPGVLYHAVGINGAQYMHYNEQSSTLSAQMAVLQPQLVIISLGTNEAYGAFDATRFKEEIDRTVELLRSRNPEVAILLTTPPNCMRVTRHAQRKKVGKKYKTYYRTAYYPNATIVAVTQQIKSYAQENGLACWDFNAVNKALSGEFASGWANDRIHFNTRGYQLQGKLLYEALQQSYQQYQKETKKNLTVEDVRL</sequence>
<dbReference type="PANTHER" id="PTHR30383">
    <property type="entry name" value="THIOESTERASE 1/PROTEASE 1/LYSOPHOSPHOLIPASE L1"/>
    <property type="match status" value="1"/>
</dbReference>
<evidence type="ECO:0000259" key="1">
    <source>
        <dbReference type="Pfam" id="PF13472"/>
    </source>
</evidence>
<dbReference type="InterPro" id="IPR036514">
    <property type="entry name" value="SGNH_hydro_sf"/>
</dbReference>
<protein>
    <submittedName>
        <fullName evidence="2">GDSL-type esterase/lipase family protein</fullName>
    </submittedName>
</protein>
<dbReference type="InterPro" id="IPR051532">
    <property type="entry name" value="Ester_Hydrolysis_Enzymes"/>
</dbReference>
<dbReference type="InterPro" id="IPR013830">
    <property type="entry name" value="SGNH_hydro"/>
</dbReference>
<dbReference type="Pfam" id="PF13472">
    <property type="entry name" value="Lipase_GDSL_2"/>
    <property type="match status" value="1"/>
</dbReference>
<proteinExistence type="predicted"/>
<evidence type="ECO:0000313" key="2">
    <source>
        <dbReference type="EMBL" id="MET6998579.1"/>
    </source>
</evidence>
<dbReference type="Gene3D" id="3.40.50.1110">
    <property type="entry name" value="SGNH hydrolase"/>
    <property type="match status" value="1"/>
</dbReference>
<dbReference type="Gene3D" id="2.60.120.1360">
    <property type="match status" value="1"/>
</dbReference>
<gene>
    <name evidence="2" type="ORF">ABR189_14440</name>
</gene>
<organism evidence="2 3">
    <name type="scientific">Chitinophaga defluvii</name>
    <dbReference type="NCBI Taxonomy" id="3163343"/>
    <lineage>
        <taxon>Bacteria</taxon>
        <taxon>Pseudomonadati</taxon>
        <taxon>Bacteroidota</taxon>
        <taxon>Chitinophagia</taxon>
        <taxon>Chitinophagales</taxon>
        <taxon>Chitinophagaceae</taxon>
        <taxon>Chitinophaga</taxon>
    </lineage>
</organism>
<comment type="caution">
    <text evidence="2">The sequence shown here is derived from an EMBL/GenBank/DDBJ whole genome shotgun (WGS) entry which is preliminary data.</text>
</comment>
<dbReference type="RefSeq" id="WP_354661223.1">
    <property type="nucleotide sequence ID" value="NZ_JBEXAC010000002.1"/>
</dbReference>
<dbReference type="PANTHER" id="PTHR30383:SF29">
    <property type="entry name" value="SGNH HYDROLASE-TYPE ESTERASE DOMAIN-CONTAINING PROTEIN"/>
    <property type="match status" value="1"/>
</dbReference>
<keyword evidence="3" id="KW-1185">Reference proteome</keyword>
<dbReference type="Proteomes" id="UP001549749">
    <property type="component" value="Unassembled WGS sequence"/>
</dbReference>
<name>A0ABV2T6C5_9BACT</name>
<reference evidence="2 3" key="1">
    <citation type="submission" date="2024-06" db="EMBL/GenBank/DDBJ databases">
        <title>Chitinophaga defluvii sp. nov., isolated from municipal sewage.</title>
        <authorList>
            <person name="Zhang L."/>
        </authorList>
    </citation>
    <scope>NUCLEOTIDE SEQUENCE [LARGE SCALE GENOMIC DNA]</scope>
    <source>
        <strain evidence="2 3">H8</strain>
    </source>
</reference>
<evidence type="ECO:0000313" key="3">
    <source>
        <dbReference type="Proteomes" id="UP001549749"/>
    </source>
</evidence>
<dbReference type="EMBL" id="JBEXAC010000002">
    <property type="protein sequence ID" value="MET6998579.1"/>
    <property type="molecule type" value="Genomic_DNA"/>
</dbReference>